<accession>A0A6P4YI60</accession>
<organism evidence="2 3">
    <name type="scientific">Branchiostoma belcheri</name>
    <name type="common">Amphioxus</name>
    <dbReference type="NCBI Taxonomy" id="7741"/>
    <lineage>
        <taxon>Eukaryota</taxon>
        <taxon>Metazoa</taxon>
        <taxon>Chordata</taxon>
        <taxon>Cephalochordata</taxon>
        <taxon>Leptocardii</taxon>
        <taxon>Amphioxiformes</taxon>
        <taxon>Branchiostomatidae</taxon>
        <taxon>Branchiostoma</taxon>
    </lineage>
</organism>
<gene>
    <name evidence="3" type="primary">LOC109465527</name>
</gene>
<reference evidence="3" key="1">
    <citation type="submission" date="2025-08" db="UniProtKB">
        <authorList>
            <consortium name="RefSeq"/>
        </authorList>
    </citation>
    <scope>IDENTIFICATION</scope>
    <source>
        <tissue evidence="3">Gonad</tissue>
    </source>
</reference>
<dbReference type="GeneID" id="109465527"/>
<dbReference type="Proteomes" id="UP000515135">
    <property type="component" value="Unplaced"/>
</dbReference>
<feature type="region of interest" description="Disordered" evidence="1">
    <location>
        <begin position="66"/>
        <end position="138"/>
    </location>
</feature>
<dbReference type="AlphaFoldDB" id="A0A6P4YI60"/>
<name>A0A6P4YI60_BRABE</name>
<dbReference type="OrthoDB" id="10646158at2759"/>
<sequence>MHGWMYNDAGNNPRIDGCHCLSCMLAAVADGVVLAEVECLPGPKDGLPPGVYGVYLSWRDGIQIPDVKHKKQKKQPISKKGKPMKTRKRQGDPSEVESDEEAMLKDNGVNDNDAASNDDGGAAAAGDQQPRCGESDLPRVKRPRSNCIKCKFSPVFKTVYNPEIWTDQKLKETLKEAFQNYLKDSANLDHLQYNEDVHWTGPFEIDGNTYQLEGYFEVQKCGSRERKITDLDSVLIRETPIIFRRMGRE</sequence>
<evidence type="ECO:0000256" key="1">
    <source>
        <dbReference type="SAM" id="MobiDB-lite"/>
    </source>
</evidence>
<feature type="compositionally biased region" description="Low complexity" evidence="1">
    <location>
        <begin position="106"/>
        <end position="127"/>
    </location>
</feature>
<proteinExistence type="predicted"/>
<protein>
    <submittedName>
        <fullName evidence="3">Uncharacterized protein LOC109465527</fullName>
    </submittedName>
</protein>
<dbReference type="RefSeq" id="XP_019618442.1">
    <property type="nucleotide sequence ID" value="XM_019762883.1"/>
</dbReference>
<feature type="compositionally biased region" description="Basic residues" evidence="1">
    <location>
        <begin position="68"/>
        <end position="88"/>
    </location>
</feature>
<dbReference type="KEGG" id="bbel:109465527"/>
<evidence type="ECO:0000313" key="3">
    <source>
        <dbReference type="RefSeq" id="XP_019618442.1"/>
    </source>
</evidence>
<evidence type="ECO:0000313" key="2">
    <source>
        <dbReference type="Proteomes" id="UP000515135"/>
    </source>
</evidence>
<keyword evidence="2" id="KW-1185">Reference proteome</keyword>